<evidence type="ECO:0000313" key="1">
    <source>
        <dbReference type="EMBL" id="KAG6950091.1"/>
    </source>
</evidence>
<comment type="caution">
    <text evidence="1">The sequence shown here is derived from an EMBL/GenBank/DDBJ whole genome shotgun (WGS) entry which is preliminary data.</text>
</comment>
<dbReference type="EMBL" id="JAENGY010001347">
    <property type="protein sequence ID" value="KAG6950091.1"/>
    <property type="molecule type" value="Genomic_DNA"/>
</dbReference>
<proteinExistence type="predicted"/>
<accession>A0A8J5I7I2</accession>
<reference evidence="1" key="1">
    <citation type="submission" date="2021-01" db="EMBL/GenBank/DDBJ databases">
        <title>Phytophthora aleatoria, a newly-described species from Pinus radiata is distinct from Phytophthora cactorum isolates based on comparative genomics.</title>
        <authorList>
            <person name="Mcdougal R."/>
            <person name="Panda P."/>
            <person name="Williams N."/>
            <person name="Studholme D.J."/>
        </authorList>
    </citation>
    <scope>NUCLEOTIDE SEQUENCE</scope>
    <source>
        <strain evidence="1">NZFS 4037</strain>
    </source>
</reference>
<sequence length="94" mass="10622">MGLLEYLKNLDSVCKTWQVEGTSMADVRLLFDQVTDDYPVMVSDLRQNANIVHATVFEAALVKFANTSIGKRKSRITTLVRFSVEANSHTEMVR</sequence>
<organism evidence="1 2">
    <name type="scientific">Phytophthora aleatoria</name>
    <dbReference type="NCBI Taxonomy" id="2496075"/>
    <lineage>
        <taxon>Eukaryota</taxon>
        <taxon>Sar</taxon>
        <taxon>Stramenopiles</taxon>
        <taxon>Oomycota</taxon>
        <taxon>Peronosporomycetes</taxon>
        <taxon>Peronosporales</taxon>
        <taxon>Peronosporaceae</taxon>
        <taxon>Phytophthora</taxon>
    </lineage>
</organism>
<gene>
    <name evidence="1" type="ORF">JG688_00014329</name>
</gene>
<dbReference type="PANTHER" id="PTHR40866">
    <property type="entry name" value="BED-TYPE DOMAIN-CONTAINING PROTEIN"/>
    <property type="match status" value="1"/>
</dbReference>
<keyword evidence="2" id="KW-1185">Reference proteome</keyword>
<evidence type="ECO:0000313" key="2">
    <source>
        <dbReference type="Proteomes" id="UP000709295"/>
    </source>
</evidence>
<dbReference type="AlphaFoldDB" id="A0A8J5I7I2"/>
<protein>
    <submittedName>
        <fullName evidence="1">Uncharacterized protein</fullName>
    </submittedName>
</protein>
<name>A0A8J5I7I2_9STRA</name>
<dbReference type="Proteomes" id="UP000709295">
    <property type="component" value="Unassembled WGS sequence"/>
</dbReference>
<dbReference type="PANTHER" id="PTHR40866:SF1">
    <property type="entry name" value="BED-TYPE DOMAIN-CONTAINING PROTEIN"/>
    <property type="match status" value="1"/>
</dbReference>